<sequence length="110" mass="12554">MIAVEIIMYVAAALCITLGILQVKEKGPLINNAWIYANKEERRTMDKKPYYRQSGIVFLLIGIQLIMDGLFCGTKNYIFLIVEYVLLVLVVVYAVVSAIRIDKKKKNNIK</sequence>
<feature type="transmembrane region" description="Helical" evidence="1">
    <location>
        <begin position="6"/>
        <end position="23"/>
    </location>
</feature>
<organism evidence="2 3">
    <name type="scientific">Eubacterium ruminantium</name>
    <dbReference type="NCBI Taxonomy" id="42322"/>
    <lineage>
        <taxon>Bacteria</taxon>
        <taxon>Bacillati</taxon>
        <taxon>Bacillota</taxon>
        <taxon>Clostridia</taxon>
        <taxon>Eubacteriales</taxon>
        <taxon>Eubacteriaceae</taxon>
        <taxon>Eubacterium</taxon>
    </lineage>
</organism>
<evidence type="ECO:0000256" key="1">
    <source>
        <dbReference type="SAM" id="Phobius"/>
    </source>
</evidence>
<keyword evidence="3" id="KW-1185">Reference proteome</keyword>
<accession>A0A1T4MH33</accession>
<dbReference type="InterPro" id="IPR017259">
    <property type="entry name" value="UCP037672"/>
</dbReference>
<dbReference type="RefSeq" id="WP_078787068.1">
    <property type="nucleotide sequence ID" value="NZ_FMTO01000006.1"/>
</dbReference>
<reference evidence="2 3" key="1">
    <citation type="submission" date="2017-02" db="EMBL/GenBank/DDBJ databases">
        <authorList>
            <person name="Peterson S.W."/>
        </authorList>
    </citation>
    <scope>NUCLEOTIDE SEQUENCE [LARGE SCALE GENOMIC DNA]</scope>
    <source>
        <strain evidence="2 3">ATCC 17233</strain>
    </source>
</reference>
<dbReference type="OrthoDB" id="2049424at2"/>
<keyword evidence="1" id="KW-1133">Transmembrane helix</keyword>
<evidence type="ECO:0008006" key="4">
    <source>
        <dbReference type="Google" id="ProtNLM"/>
    </source>
</evidence>
<dbReference type="Pfam" id="PF12650">
    <property type="entry name" value="DUF3784"/>
    <property type="match status" value="1"/>
</dbReference>
<feature type="transmembrane region" description="Helical" evidence="1">
    <location>
        <begin position="50"/>
        <end position="71"/>
    </location>
</feature>
<evidence type="ECO:0000313" key="2">
    <source>
        <dbReference type="EMBL" id="SJZ66223.1"/>
    </source>
</evidence>
<dbReference type="Proteomes" id="UP000189857">
    <property type="component" value="Unassembled WGS sequence"/>
</dbReference>
<proteinExistence type="predicted"/>
<evidence type="ECO:0000313" key="3">
    <source>
        <dbReference type="Proteomes" id="UP000189857"/>
    </source>
</evidence>
<keyword evidence="1" id="KW-0812">Transmembrane</keyword>
<dbReference type="EMBL" id="FUXA01000007">
    <property type="protein sequence ID" value="SJZ66223.1"/>
    <property type="molecule type" value="Genomic_DNA"/>
</dbReference>
<feature type="transmembrane region" description="Helical" evidence="1">
    <location>
        <begin position="77"/>
        <end position="101"/>
    </location>
</feature>
<protein>
    <recommendedName>
        <fullName evidence="4">DUF3784 domain-containing protein</fullName>
    </recommendedName>
</protein>
<keyword evidence="1" id="KW-0472">Membrane</keyword>
<dbReference type="AlphaFoldDB" id="A0A1T4MH33"/>
<gene>
    <name evidence="2" type="ORF">SAMN02745110_01222</name>
</gene>
<name>A0A1T4MH33_9FIRM</name>